<dbReference type="SUPFAM" id="SSF55729">
    <property type="entry name" value="Acyl-CoA N-acyltransferases (Nat)"/>
    <property type="match status" value="1"/>
</dbReference>
<accession>A0A916ZG44</accession>
<dbReference type="Pfam" id="PF00583">
    <property type="entry name" value="Acetyltransf_1"/>
    <property type="match status" value="1"/>
</dbReference>
<feature type="domain" description="N-acetyltransferase" evidence="1">
    <location>
        <begin position="13"/>
        <end position="159"/>
    </location>
</feature>
<dbReference type="Proteomes" id="UP000612456">
    <property type="component" value="Unassembled WGS sequence"/>
</dbReference>
<dbReference type="InterPro" id="IPR000182">
    <property type="entry name" value="GNAT_dom"/>
</dbReference>
<dbReference type="RefSeq" id="WP_188998160.1">
    <property type="nucleotide sequence ID" value="NZ_BMHP01000007.1"/>
</dbReference>
<protein>
    <recommendedName>
        <fullName evidence="1">N-acetyltransferase domain-containing protein</fullName>
    </recommendedName>
</protein>
<proteinExistence type="predicted"/>
<dbReference type="Gene3D" id="3.40.630.30">
    <property type="match status" value="1"/>
</dbReference>
<gene>
    <name evidence="2" type="ORF">GCM10010911_60850</name>
</gene>
<dbReference type="CDD" id="cd04301">
    <property type="entry name" value="NAT_SF"/>
    <property type="match status" value="1"/>
</dbReference>
<organism evidence="2 3">
    <name type="scientific">Paenibacillus nasutitermitis</name>
    <dbReference type="NCBI Taxonomy" id="1652958"/>
    <lineage>
        <taxon>Bacteria</taxon>
        <taxon>Bacillati</taxon>
        <taxon>Bacillota</taxon>
        <taxon>Bacilli</taxon>
        <taxon>Bacillales</taxon>
        <taxon>Paenibacillaceae</taxon>
        <taxon>Paenibacillus</taxon>
    </lineage>
</organism>
<comment type="caution">
    <text evidence="2">The sequence shown here is derived from an EMBL/GenBank/DDBJ whole genome shotgun (WGS) entry which is preliminary data.</text>
</comment>
<evidence type="ECO:0000259" key="1">
    <source>
        <dbReference type="PROSITE" id="PS51186"/>
    </source>
</evidence>
<name>A0A916ZG44_9BACL</name>
<reference evidence="2" key="1">
    <citation type="journal article" date="2014" name="Int. J. Syst. Evol. Microbiol.">
        <title>Complete genome sequence of Corynebacterium casei LMG S-19264T (=DSM 44701T), isolated from a smear-ripened cheese.</title>
        <authorList>
            <consortium name="US DOE Joint Genome Institute (JGI-PGF)"/>
            <person name="Walter F."/>
            <person name="Albersmeier A."/>
            <person name="Kalinowski J."/>
            <person name="Ruckert C."/>
        </authorList>
    </citation>
    <scope>NUCLEOTIDE SEQUENCE</scope>
    <source>
        <strain evidence="2">CGMCC 1.15178</strain>
    </source>
</reference>
<reference evidence="2" key="2">
    <citation type="submission" date="2020-09" db="EMBL/GenBank/DDBJ databases">
        <authorList>
            <person name="Sun Q."/>
            <person name="Zhou Y."/>
        </authorList>
    </citation>
    <scope>NUCLEOTIDE SEQUENCE</scope>
    <source>
        <strain evidence="2">CGMCC 1.15178</strain>
    </source>
</reference>
<sequence length="159" mass="18307">MLYHRTLSHDDLATIITFPESKEELFYVSPKFVYPLTPEQILALLENRVEPTVVRDDESDDVLAYANLYDKDDQEGTCWLGNVIVSPRHRGKGVSDFLLFTMMEKAKVNYGLKKMQLFCHNTNSKGLAFYDKHGFKPVGLNISKTEPVKYIAIKMERDL</sequence>
<evidence type="ECO:0000313" key="3">
    <source>
        <dbReference type="Proteomes" id="UP000612456"/>
    </source>
</evidence>
<dbReference type="PROSITE" id="PS51186">
    <property type="entry name" value="GNAT"/>
    <property type="match status" value="1"/>
</dbReference>
<evidence type="ECO:0000313" key="2">
    <source>
        <dbReference type="EMBL" id="GGD93986.1"/>
    </source>
</evidence>
<dbReference type="AlphaFoldDB" id="A0A916ZG44"/>
<dbReference type="GO" id="GO:0016747">
    <property type="term" value="F:acyltransferase activity, transferring groups other than amino-acyl groups"/>
    <property type="evidence" value="ECO:0007669"/>
    <property type="project" value="InterPro"/>
</dbReference>
<dbReference type="EMBL" id="BMHP01000007">
    <property type="protein sequence ID" value="GGD93986.1"/>
    <property type="molecule type" value="Genomic_DNA"/>
</dbReference>
<dbReference type="InterPro" id="IPR016181">
    <property type="entry name" value="Acyl_CoA_acyltransferase"/>
</dbReference>
<keyword evidence="3" id="KW-1185">Reference proteome</keyword>